<dbReference type="GO" id="GO:0005576">
    <property type="term" value="C:extracellular region"/>
    <property type="evidence" value="ECO:0007669"/>
    <property type="project" value="UniProtKB-SubCell"/>
</dbReference>
<evidence type="ECO:0000313" key="8">
    <source>
        <dbReference type="Proteomes" id="UP000823561"/>
    </source>
</evidence>
<dbReference type="Pfam" id="PF00219">
    <property type="entry name" value="IGFBP"/>
    <property type="match status" value="1"/>
</dbReference>
<reference evidence="7" key="1">
    <citation type="submission" date="2020-10" db="EMBL/GenBank/DDBJ databases">
        <title>Chromosome-scale genome assembly of the Allis shad, Alosa alosa.</title>
        <authorList>
            <person name="Margot Z."/>
            <person name="Christophe K."/>
            <person name="Cabau C."/>
            <person name="Louis A."/>
            <person name="Berthelot C."/>
            <person name="Parey E."/>
            <person name="Roest Crollius H."/>
            <person name="Montfort J."/>
            <person name="Robinson-Rechavi M."/>
            <person name="Bucao C."/>
            <person name="Bouchez O."/>
            <person name="Gislard M."/>
            <person name="Lluch J."/>
            <person name="Milhes M."/>
            <person name="Lampietro C."/>
            <person name="Lopez Roques C."/>
            <person name="Donnadieu C."/>
            <person name="Braasch I."/>
            <person name="Desvignes T."/>
            <person name="Postlethwait J."/>
            <person name="Bobe J."/>
            <person name="Guiguen Y."/>
        </authorList>
    </citation>
    <scope>NUCLEOTIDE SEQUENCE</scope>
    <source>
        <strain evidence="7">M-15738</strain>
        <tissue evidence="7">Blood</tissue>
    </source>
</reference>
<dbReference type="GO" id="GO:0009966">
    <property type="term" value="P:regulation of signal transduction"/>
    <property type="evidence" value="ECO:0007669"/>
    <property type="project" value="TreeGrafter"/>
</dbReference>
<keyword evidence="2" id="KW-0964">Secreted</keyword>
<feature type="domain" description="IGFBP N-terminal" evidence="6">
    <location>
        <begin position="41"/>
        <end position="121"/>
    </location>
</feature>
<dbReference type="SMART" id="SM00121">
    <property type="entry name" value="IB"/>
    <property type="match status" value="1"/>
</dbReference>
<dbReference type="GO" id="GO:0001558">
    <property type="term" value="P:regulation of cell growth"/>
    <property type="evidence" value="ECO:0007669"/>
    <property type="project" value="InterPro"/>
</dbReference>
<dbReference type="InterPro" id="IPR000867">
    <property type="entry name" value="IGFBP-like"/>
</dbReference>
<keyword evidence="3 5" id="KW-0732">Signal</keyword>
<keyword evidence="4" id="KW-1015">Disulfide bond</keyword>
<evidence type="ECO:0000256" key="3">
    <source>
        <dbReference type="ARBA" id="ARBA00022729"/>
    </source>
</evidence>
<dbReference type="InterPro" id="IPR009030">
    <property type="entry name" value="Growth_fac_rcpt_cys_sf"/>
</dbReference>
<dbReference type="Proteomes" id="UP000823561">
    <property type="component" value="Chromosome 11"/>
</dbReference>
<dbReference type="Gene3D" id="4.10.40.20">
    <property type="match status" value="1"/>
</dbReference>
<accession>A0AAV6GJA7</accession>
<comment type="subcellular location">
    <subcellularLocation>
        <location evidence="1">Secreted</location>
    </subcellularLocation>
</comment>
<dbReference type="PANTHER" id="PTHR14186:SF20">
    <property type="entry name" value="CYSTEINE-RICH MOTOR NEURON 1 PROTEIN-LIKE"/>
    <property type="match status" value="1"/>
</dbReference>
<evidence type="ECO:0000256" key="5">
    <source>
        <dbReference type="SAM" id="SignalP"/>
    </source>
</evidence>
<dbReference type="EMBL" id="JADWDJ010000011">
    <property type="protein sequence ID" value="KAG5273717.1"/>
    <property type="molecule type" value="Genomic_DNA"/>
</dbReference>
<dbReference type="GO" id="GO:0005520">
    <property type="term" value="F:insulin-like growth factor binding"/>
    <property type="evidence" value="ECO:0007669"/>
    <property type="project" value="InterPro"/>
</dbReference>
<dbReference type="PANTHER" id="PTHR14186">
    <property type="entry name" value="INSULIN-LIKE GROWTH FACTOR BINDING PROTEIN-RELATED"/>
    <property type="match status" value="1"/>
</dbReference>
<evidence type="ECO:0000256" key="1">
    <source>
        <dbReference type="ARBA" id="ARBA00004613"/>
    </source>
</evidence>
<dbReference type="PROSITE" id="PS51323">
    <property type="entry name" value="IGFBP_N_2"/>
    <property type="match status" value="1"/>
</dbReference>
<feature type="signal peptide" evidence="5">
    <location>
        <begin position="1"/>
        <end position="22"/>
    </location>
</feature>
<gene>
    <name evidence="7" type="ORF">AALO_G00154680</name>
</gene>
<comment type="caution">
    <text evidence="7">The sequence shown here is derived from an EMBL/GenBank/DDBJ whole genome shotgun (WGS) entry which is preliminary data.</text>
</comment>
<protein>
    <recommendedName>
        <fullName evidence="6">IGFBP N-terminal domain-containing protein</fullName>
    </recommendedName>
</protein>
<name>A0AAV6GJA7_9TELE</name>
<organism evidence="7 8">
    <name type="scientific">Alosa alosa</name>
    <name type="common">allis shad</name>
    <dbReference type="NCBI Taxonomy" id="278164"/>
    <lineage>
        <taxon>Eukaryota</taxon>
        <taxon>Metazoa</taxon>
        <taxon>Chordata</taxon>
        <taxon>Craniata</taxon>
        <taxon>Vertebrata</taxon>
        <taxon>Euteleostomi</taxon>
        <taxon>Actinopterygii</taxon>
        <taxon>Neopterygii</taxon>
        <taxon>Teleostei</taxon>
        <taxon>Clupei</taxon>
        <taxon>Clupeiformes</taxon>
        <taxon>Clupeoidei</taxon>
        <taxon>Clupeidae</taxon>
        <taxon>Alosa</taxon>
    </lineage>
</organism>
<dbReference type="SUPFAM" id="SSF57184">
    <property type="entry name" value="Growth factor receptor domain"/>
    <property type="match status" value="1"/>
</dbReference>
<evidence type="ECO:0000256" key="4">
    <source>
        <dbReference type="ARBA" id="ARBA00023157"/>
    </source>
</evidence>
<dbReference type="InterPro" id="IPR011390">
    <property type="entry name" value="IGFBP_rP_mac25"/>
</dbReference>
<keyword evidence="8" id="KW-1185">Reference proteome</keyword>
<evidence type="ECO:0000256" key="2">
    <source>
        <dbReference type="ARBA" id="ARBA00022525"/>
    </source>
</evidence>
<evidence type="ECO:0000259" key="6">
    <source>
        <dbReference type="PROSITE" id="PS51323"/>
    </source>
</evidence>
<proteinExistence type="predicted"/>
<sequence>MDVSLGCVLSLFWLLGASTAWALADSDAEETQPSSSATLLQALHCPPCERIHCSPLRTLQLTCKGGVTTGVCGCCPTCARQAGESCGGSWDYLGKCDQGLVCVIEGAEHDTARKGGVCKSVLDVDTCRPDCTWEFCQANPHEICSGRHVSLGKQDCQGSCQHTSCSSCLVLQPPRCPQSCGATDPACLQNYGRCVSRHLAHTHHPPTCHQTLQSNFEGYFLCMVPPCLNTVQ</sequence>
<feature type="chain" id="PRO_5043764534" description="IGFBP N-terminal domain-containing protein" evidence="5">
    <location>
        <begin position="23"/>
        <end position="232"/>
    </location>
</feature>
<evidence type="ECO:0000313" key="7">
    <source>
        <dbReference type="EMBL" id="KAG5273717.1"/>
    </source>
</evidence>
<dbReference type="AlphaFoldDB" id="A0AAV6GJA7"/>